<organism evidence="2">
    <name type="scientific">Tanacetum cinerariifolium</name>
    <name type="common">Dalmatian daisy</name>
    <name type="synonym">Chrysanthemum cinerariifolium</name>
    <dbReference type="NCBI Taxonomy" id="118510"/>
    <lineage>
        <taxon>Eukaryota</taxon>
        <taxon>Viridiplantae</taxon>
        <taxon>Streptophyta</taxon>
        <taxon>Embryophyta</taxon>
        <taxon>Tracheophyta</taxon>
        <taxon>Spermatophyta</taxon>
        <taxon>Magnoliopsida</taxon>
        <taxon>eudicotyledons</taxon>
        <taxon>Gunneridae</taxon>
        <taxon>Pentapetalae</taxon>
        <taxon>asterids</taxon>
        <taxon>campanulids</taxon>
        <taxon>Asterales</taxon>
        <taxon>Asteraceae</taxon>
        <taxon>Asteroideae</taxon>
        <taxon>Anthemideae</taxon>
        <taxon>Anthemidinae</taxon>
        <taxon>Tanacetum</taxon>
    </lineage>
</organism>
<keyword evidence="1" id="KW-0472">Membrane</keyword>
<evidence type="ECO:0000256" key="1">
    <source>
        <dbReference type="SAM" id="Phobius"/>
    </source>
</evidence>
<evidence type="ECO:0000313" key="2">
    <source>
        <dbReference type="EMBL" id="GFC85264.1"/>
    </source>
</evidence>
<dbReference type="EMBL" id="BKCJ011099073">
    <property type="protein sequence ID" value="GFC85264.1"/>
    <property type="molecule type" value="Genomic_DNA"/>
</dbReference>
<keyword evidence="1" id="KW-0812">Transmembrane</keyword>
<feature type="transmembrane region" description="Helical" evidence="1">
    <location>
        <begin position="20"/>
        <end position="40"/>
    </location>
</feature>
<protein>
    <submittedName>
        <fullName evidence="2">Uncharacterized protein</fullName>
    </submittedName>
</protein>
<reference evidence="2" key="1">
    <citation type="journal article" date="2019" name="Sci. Rep.">
        <title>Draft genome of Tanacetum cinerariifolium, the natural source of mosquito coil.</title>
        <authorList>
            <person name="Yamashiro T."/>
            <person name="Shiraishi A."/>
            <person name="Satake H."/>
            <person name="Nakayama K."/>
        </authorList>
    </citation>
    <scope>NUCLEOTIDE SEQUENCE</scope>
</reference>
<accession>A0A699RRK7</accession>
<keyword evidence="1" id="KW-1133">Transmembrane helix</keyword>
<gene>
    <name evidence="2" type="ORF">Tci_857234</name>
</gene>
<proteinExistence type="predicted"/>
<name>A0A699RRK7_TANCI</name>
<dbReference type="AlphaFoldDB" id="A0A699RRK7"/>
<comment type="caution">
    <text evidence="2">The sequence shown here is derived from an EMBL/GenBank/DDBJ whole genome shotgun (WGS) entry which is preliminary data.</text>
</comment>
<feature type="non-terminal residue" evidence="2">
    <location>
        <position position="1"/>
    </location>
</feature>
<sequence>LLKNGGTLLRKVSKNFTSTQMILAVAALAVVSIVVVKKAADAEGEKKPRRKIRTGSLPYCRQPIAGRDSWLSLFVKGLKAGDSLERAAARGRYVAEYQVRDKQRHGILRAGARWPGVVGAVLVSEKYGLPRLRLAAEVVDGCYYIGSHDFCRRSNLNVDGLADGRGTVYLDEYPIHAGSANDYA</sequence>